<name>I4K5V1_9PSED</name>
<proteinExistence type="predicted"/>
<evidence type="ECO:0000313" key="3">
    <source>
        <dbReference type="Proteomes" id="UP000003213"/>
    </source>
</evidence>
<protein>
    <submittedName>
        <fullName evidence="2">Uncharacterized protein</fullName>
    </submittedName>
</protein>
<dbReference type="RefSeq" id="WP_003195816.1">
    <property type="nucleotide sequence ID" value="NZ_BSCR01000040.1"/>
</dbReference>
<evidence type="ECO:0000256" key="1">
    <source>
        <dbReference type="SAM" id="Phobius"/>
    </source>
</evidence>
<keyword evidence="1" id="KW-0812">Transmembrane</keyword>
<dbReference type="Proteomes" id="UP000003213">
    <property type="component" value="Chromosome"/>
</dbReference>
<reference evidence="2 3" key="1">
    <citation type="journal article" date="2012" name="PLoS Genet.">
        <title>Comparative Genomics of Plant-Associated Pseudomonas spp.: Insights into Diversity and Inheritance of Traits Involved in Multitrophic Interactions.</title>
        <authorList>
            <person name="Loper J.E."/>
            <person name="Hassan K.A."/>
            <person name="Mavrodi D.V."/>
            <person name="Davis E.W.II."/>
            <person name="Lim C.K."/>
            <person name="Shaffer B.T."/>
            <person name="Elbourne L.D."/>
            <person name="Stockwell V.O."/>
            <person name="Hartney S.L."/>
            <person name="Breakwell K."/>
            <person name="Henkels M.D."/>
            <person name="Tetu S.G."/>
            <person name="Rangel L.I."/>
            <person name="Kidarsa T.A."/>
            <person name="Wilson N.L."/>
            <person name="van de Mortel J.E."/>
            <person name="Song C."/>
            <person name="Blumhagen R."/>
            <person name="Radune D."/>
            <person name="Hostetler J.B."/>
            <person name="Brinkac L.M."/>
            <person name="Durkin A.S."/>
            <person name="Kluepfel D.A."/>
            <person name="Wechter W.P."/>
            <person name="Anderson A.J."/>
            <person name="Kim Y.C."/>
            <person name="Pierson L.S.III."/>
            <person name="Pierson E.A."/>
            <person name="Lindow S.E."/>
            <person name="Kobayashi D.Y."/>
            <person name="Raaijmakers J.M."/>
            <person name="Weller D.M."/>
            <person name="Thomashow L.S."/>
            <person name="Allen A.E."/>
            <person name="Paulsen I.T."/>
        </authorList>
    </citation>
    <scope>NUCLEOTIDE SEQUENCE [LARGE SCALE GENOMIC DNA]</scope>
    <source>
        <strain evidence="2 3">SS101</strain>
    </source>
</reference>
<keyword evidence="1" id="KW-1133">Transmembrane helix</keyword>
<organism evidence="2 3">
    <name type="scientific">Pseudomonas lactis</name>
    <dbReference type="NCBI Taxonomy" id="1615674"/>
    <lineage>
        <taxon>Bacteria</taxon>
        <taxon>Pseudomonadati</taxon>
        <taxon>Pseudomonadota</taxon>
        <taxon>Gammaproteobacteria</taxon>
        <taxon>Pseudomonadales</taxon>
        <taxon>Pseudomonadaceae</taxon>
        <taxon>Pseudomonas</taxon>
    </lineage>
</organism>
<keyword evidence="1" id="KW-0472">Membrane</keyword>
<feature type="transmembrane region" description="Helical" evidence="1">
    <location>
        <begin position="291"/>
        <end position="310"/>
    </location>
</feature>
<dbReference type="AlphaFoldDB" id="I4K5V1"/>
<dbReference type="PATRIC" id="fig|1038924.3.peg.5286"/>
<sequence length="335" mass="36559">MNRHFYRADKRLPLSPTNLLTAGLVKVCGTVVLKEPRLSPVDGVHCAGYSIQIQESYRDSGEKDAWRTVFSDAQCNDFALKDAHGTVDIFAEGIELFTGQVPQLGEYRPTAGPGRQQGEILLSEGLQVVVIGTAMQRNGKMLIARGEQADTVFGVERLRNVNNHRIAVPAWRALGLGIAVVALFSLVLLSIDPVQWAQWQLPSRETFQQMAGLGSFYEWAALLYQREAWSLPLVAVFGVAGIVFAAMCVTRVFLYRDIHRLVQPTLIAWGLVGMISGGSVTWALVGLEVDPFKIFLIWLSVIVVSLAFSISQQRALKALVASAFGGSGSANTPSD</sequence>
<evidence type="ECO:0000313" key="2">
    <source>
        <dbReference type="EMBL" id="EIK60091.1"/>
    </source>
</evidence>
<accession>I4K5V1</accession>
<dbReference type="HOGENOM" id="CLU_828640_0_0_6"/>
<comment type="caution">
    <text evidence="2">The sequence shown here is derived from an EMBL/GenBank/DDBJ whole genome shotgun (WGS) entry which is preliminary data.</text>
</comment>
<feature type="transmembrane region" description="Helical" evidence="1">
    <location>
        <begin position="266"/>
        <end position="285"/>
    </location>
</feature>
<gene>
    <name evidence="2" type="ORF">PflSS101_5468</name>
</gene>
<feature type="transmembrane region" description="Helical" evidence="1">
    <location>
        <begin position="173"/>
        <end position="191"/>
    </location>
</feature>
<dbReference type="EMBL" id="AHPN01000001">
    <property type="protein sequence ID" value="EIK60091.1"/>
    <property type="molecule type" value="Genomic_DNA"/>
</dbReference>
<feature type="transmembrane region" description="Helical" evidence="1">
    <location>
        <begin position="229"/>
        <end position="254"/>
    </location>
</feature>